<dbReference type="InterPro" id="IPR036291">
    <property type="entry name" value="NAD(P)-bd_dom_sf"/>
</dbReference>
<protein>
    <submittedName>
        <fullName evidence="5">SDR family oxidoreductase</fullName>
        <ecNumber evidence="5">1.-.-.-</ecNumber>
    </submittedName>
</protein>
<accession>A0ABD5Y1R6</accession>
<gene>
    <name evidence="5" type="ORF">ACFQMA_16285</name>
</gene>
<comment type="caution">
    <text evidence="5">The sequence shown here is derived from an EMBL/GenBank/DDBJ whole genome shotgun (WGS) entry which is preliminary data.</text>
</comment>
<dbReference type="InterPro" id="IPR057326">
    <property type="entry name" value="KR_dom"/>
</dbReference>
<dbReference type="Gene3D" id="3.40.50.720">
    <property type="entry name" value="NAD(P)-binding Rossmann-like Domain"/>
    <property type="match status" value="1"/>
</dbReference>
<dbReference type="RefSeq" id="WP_274322468.1">
    <property type="nucleotide sequence ID" value="NZ_CP118158.1"/>
</dbReference>
<dbReference type="Proteomes" id="UP001596432">
    <property type="component" value="Unassembled WGS sequence"/>
</dbReference>
<dbReference type="FunFam" id="3.40.50.720:FF:000047">
    <property type="entry name" value="NADP-dependent L-serine/L-allo-threonine dehydrogenase"/>
    <property type="match status" value="1"/>
</dbReference>
<dbReference type="InterPro" id="IPR020904">
    <property type="entry name" value="Sc_DH/Rdtase_CS"/>
</dbReference>
<dbReference type="InterPro" id="IPR002347">
    <property type="entry name" value="SDR_fam"/>
</dbReference>
<dbReference type="SUPFAM" id="SSF51735">
    <property type="entry name" value="NAD(P)-binding Rossmann-fold domains"/>
    <property type="match status" value="1"/>
</dbReference>
<dbReference type="GeneID" id="78821696"/>
<dbReference type="EC" id="1.-.-.-" evidence="5"/>
<dbReference type="PRINTS" id="PR00080">
    <property type="entry name" value="SDRFAMILY"/>
</dbReference>
<name>A0ABD5Y1R6_9EURY</name>
<dbReference type="PANTHER" id="PTHR44196:SF1">
    <property type="entry name" value="DEHYDROGENASE_REDUCTASE SDR FAMILY MEMBER 7B"/>
    <property type="match status" value="1"/>
</dbReference>
<keyword evidence="2 5" id="KW-0560">Oxidoreductase</keyword>
<dbReference type="PIRSF" id="PIRSF000126">
    <property type="entry name" value="11-beta-HSD1"/>
    <property type="match status" value="1"/>
</dbReference>
<dbReference type="GO" id="GO:0016616">
    <property type="term" value="F:oxidoreductase activity, acting on the CH-OH group of donors, NAD or NADP as acceptor"/>
    <property type="evidence" value="ECO:0007669"/>
    <property type="project" value="UniProtKB-ARBA"/>
</dbReference>
<dbReference type="PRINTS" id="PR00081">
    <property type="entry name" value="GDHRDH"/>
</dbReference>
<reference evidence="5 6" key="1">
    <citation type="journal article" date="2019" name="Int. J. Syst. Evol. Microbiol.">
        <title>The Global Catalogue of Microorganisms (GCM) 10K type strain sequencing project: providing services to taxonomists for standard genome sequencing and annotation.</title>
        <authorList>
            <consortium name="The Broad Institute Genomics Platform"/>
            <consortium name="The Broad Institute Genome Sequencing Center for Infectious Disease"/>
            <person name="Wu L."/>
            <person name="Ma J."/>
        </authorList>
    </citation>
    <scope>NUCLEOTIDE SEQUENCE [LARGE SCALE GENOMIC DNA]</scope>
    <source>
        <strain evidence="5 6">XZYJT29</strain>
    </source>
</reference>
<evidence type="ECO:0000313" key="5">
    <source>
        <dbReference type="EMBL" id="MFC7141383.1"/>
    </source>
</evidence>
<dbReference type="EMBL" id="JBHTAS010000001">
    <property type="protein sequence ID" value="MFC7141383.1"/>
    <property type="molecule type" value="Genomic_DNA"/>
</dbReference>
<dbReference type="Pfam" id="PF00106">
    <property type="entry name" value="adh_short"/>
    <property type="match status" value="1"/>
</dbReference>
<evidence type="ECO:0000259" key="4">
    <source>
        <dbReference type="SMART" id="SM00822"/>
    </source>
</evidence>
<proteinExistence type="inferred from homology"/>
<evidence type="ECO:0000256" key="1">
    <source>
        <dbReference type="ARBA" id="ARBA00006484"/>
    </source>
</evidence>
<feature type="domain" description="Ketoreductase" evidence="4">
    <location>
        <begin position="6"/>
        <end position="196"/>
    </location>
</feature>
<evidence type="ECO:0000256" key="2">
    <source>
        <dbReference type="ARBA" id="ARBA00023002"/>
    </source>
</evidence>
<sequence length="230" mass="24465">MDLTDRVAVVTGASSGIGEATARALAREGCAVALVARREERLEAIADDIDGETLVVPTDVSDEDAVTAMAETVRAELGTVEILVNNAGVARGGPVADADLAELRQNVRVNLEGVMNVTHTLLPDLLDSDGDVVTVSSLSARFPQEGGSGYTASKFGVNGFCRSLRKELSDEDVRVCILMPGPVVTELNDWEHWDGRAMDPADVAETVVFTLTRPDRVELTDISVNSTDKL</sequence>
<organism evidence="5 6">
    <name type="scientific">Halosimplex aquaticum</name>
    <dbReference type="NCBI Taxonomy" id="3026162"/>
    <lineage>
        <taxon>Archaea</taxon>
        <taxon>Methanobacteriati</taxon>
        <taxon>Methanobacteriota</taxon>
        <taxon>Stenosarchaea group</taxon>
        <taxon>Halobacteria</taxon>
        <taxon>Halobacteriales</taxon>
        <taxon>Haloarculaceae</taxon>
        <taxon>Halosimplex</taxon>
    </lineage>
</organism>
<dbReference type="SMART" id="SM00822">
    <property type="entry name" value="PKS_KR"/>
    <property type="match status" value="1"/>
</dbReference>
<keyword evidence="6" id="KW-1185">Reference proteome</keyword>
<evidence type="ECO:0000313" key="6">
    <source>
        <dbReference type="Proteomes" id="UP001596432"/>
    </source>
</evidence>
<dbReference type="PANTHER" id="PTHR44196">
    <property type="entry name" value="DEHYDROGENASE/REDUCTASE SDR FAMILY MEMBER 7B"/>
    <property type="match status" value="1"/>
</dbReference>
<dbReference type="AlphaFoldDB" id="A0ABD5Y1R6"/>
<dbReference type="PROSITE" id="PS00061">
    <property type="entry name" value="ADH_SHORT"/>
    <property type="match status" value="1"/>
</dbReference>
<comment type="similarity">
    <text evidence="1 3">Belongs to the short-chain dehydrogenases/reductases (SDR) family.</text>
</comment>
<evidence type="ECO:0000256" key="3">
    <source>
        <dbReference type="RuleBase" id="RU000363"/>
    </source>
</evidence>